<dbReference type="EMBL" id="CDMY01000273">
    <property type="protein sequence ID" value="CEL98574.1"/>
    <property type="molecule type" value="Genomic_DNA"/>
</dbReference>
<evidence type="ECO:0000256" key="4">
    <source>
        <dbReference type="SAM" id="MobiDB-lite"/>
    </source>
</evidence>
<comment type="similarity">
    <text evidence="1">Belongs to the universal ribosomal protein uL16 family.</text>
</comment>
<evidence type="ECO:0000256" key="3">
    <source>
        <dbReference type="ARBA" id="ARBA00023274"/>
    </source>
</evidence>
<dbReference type="InterPro" id="IPR016180">
    <property type="entry name" value="Ribosomal_uL16_dom"/>
</dbReference>
<dbReference type="OrthoDB" id="268521at2759"/>
<dbReference type="FunCoup" id="A0A0G4ENL4">
    <property type="interactions" value="18"/>
</dbReference>
<dbReference type="InterPro" id="IPR000114">
    <property type="entry name" value="Ribosomal_uL16_bact-type"/>
</dbReference>
<dbReference type="Proteomes" id="UP000041254">
    <property type="component" value="Unassembled WGS sequence"/>
</dbReference>
<keyword evidence="2" id="KW-0689">Ribosomal protein</keyword>
<evidence type="ECO:0000256" key="2">
    <source>
        <dbReference type="ARBA" id="ARBA00022980"/>
    </source>
</evidence>
<dbReference type="PhylomeDB" id="A0A0G4ENL4"/>
<dbReference type="STRING" id="1169540.A0A0G4ENL4"/>
<accession>A0A0G4ENL4</accession>
<feature type="region of interest" description="Disordered" evidence="4">
    <location>
        <begin position="165"/>
        <end position="185"/>
    </location>
</feature>
<dbReference type="GO" id="GO:0005762">
    <property type="term" value="C:mitochondrial large ribosomal subunit"/>
    <property type="evidence" value="ECO:0007669"/>
    <property type="project" value="TreeGrafter"/>
</dbReference>
<dbReference type="Gene3D" id="3.90.1170.10">
    <property type="entry name" value="Ribosomal protein L10e/L16"/>
    <property type="match status" value="1"/>
</dbReference>
<dbReference type="AlphaFoldDB" id="A0A0G4ENL4"/>
<feature type="compositionally biased region" description="Basic residues" evidence="4">
    <location>
        <begin position="176"/>
        <end position="185"/>
    </location>
</feature>
<dbReference type="GO" id="GO:0003735">
    <property type="term" value="F:structural constituent of ribosome"/>
    <property type="evidence" value="ECO:0007669"/>
    <property type="project" value="InterPro"/>
</dbReference>
<proteinExistence type="inferred from homology"/>
<dbReference type="GO" id="GO:0032543">
    <property type="term" value="P:mitochondrial translation"/>
    <property type="evidence" value="ECO:0007669"/>
    <property type="project" value="TreeGrafter"/>
</dbReference>
<protein>
    <submittedName>
        <fullName evidence="5">Uncharacterized protein</fullName>
    </submittedName>
</protein>
<evidence type="ECO:0000313" key="6">
    <source>
        <dbReference type="Proteomes" id="UP000041254"/>
    </source>
</evidence>
<evidence type="ECO:0000256" key="1">
    <source>
        <dbReference type="ARBA" id="ARBA00008931"/>
    </source>
</evidence>
<dbReference type="GO" id="GO:0019843">
    <property type="term" value="F:rRNA binding"/>
    <property type="evidence" value="ECO:0007669"/>
    <property type="project" value="InterPro"/>
</dbReference>
<dbReference type="VEuPathDB" id="CryptoDB:Vbra_7960"/>
<name>A0A0G4ENL4_VITBC</name>
<dbReference type="OMA" id="FRTQNNI"/>
<dbReference type="InterPro" id="IPR047873">
    <property type="entry name" value="Ribosomal_uL16"/>
</dbReference>
<reference evidence="5 6" key="1">
    <citation type="submission" date="2014-11" db="EMBL/GenBank/DDBJ databases">
        <authorList>
            <person name="Zhu J."/>
            <person name="Qi W."/>
            <person name="Song R."/>
        </authorList>
    </citation>
    <scope>NUCLEOTIDE SEQUENCE [LARGE SCALE GENOMIC DNA]</scope>
</reference>
<dbReference type="InterPro" id="IPR036920">
    <property type="entry name" value="Ribosomal_uL16_sf"/>
</dbReference>
<dbReference type="CDD" id="cd01433">
    <property type="entry name" value="Ribosomal_L16_L10e"/>
    <property type="match status" value="1"/>
</dbReference>
<keyword evidence="6" id="KW-1185">Reference proteome</keyword>
<dbReference type="SUPFAM" id="SSF54686">
    <property type="entry name" value="Ribosomal protein L16p/L10e"/>
    <property type="match status" value="1"/>
</dbReference>
<organism evidence="5 6">
    <name type="scientific">Vitrella brassicaformis (strain CCMP3155)</name>
    <dbReference type="NCBI Taxonomy" id="1169540"/>
    <lineage>
        <taxon>Eukaryota</taxon>
        <taxon>Sar</taxon>
        <taxon>Alveolata</taxon>
        <taxon>Colpodellida</taxon>
        <taxon>Vitrellaceae</taxon>
        <taxon>Vitrella</taxon>
    </lineage>
</organism>
<dbReference type="InParanoid" id="A0A0G4ENL4"/>
<dbReference type="PANTHER" id="PTHR12220:SF13">
    <property type="entry name" value="LARGE RIBOSOMAL SUBUNIT PROTEIN UL16M"/>
    <property type="match status" value="1"/>
</dbReference>
<dbReference type="Pfam" id="PF00252">
    <property type="entry name" value="Ribosomal_L16"/>
    <property type="match status" value="1"/>
</dbReference>
<sequence length="185" mass="20716">MPPPLQGPFKFKAPLPVRFKVGRTKINPQKEPDIRMGKSFVLAMPTRVRAVQLEKAQLLLRQKLGKGKEFHMDVHATYATTKKPDGCKMGNGKGNINDFVARVPAGKVVMHIPTISPFAEFMPQQPIYRGFRVIAGKLPVPVRFRSQNNIFPMDRIDLQMSPAEVARQGQAEKPPRLSHARRAAA</sequence>
<gene>
    <name evidence="5" type="ORF">Vbra_7960</name>
</gene>
<evidence type="ECO:0000313" key="5">
    <source>
        <dbReference type="EMBL" id="CEL98574.1"/>
    </source>
</evidence>
<dbReference type="PANTHER" id="PTHR12220">
    <property type="entry name" value="50S/60S RIBOSOMAL PROTEIN L16"/>
    <property type="match status" value="1"/>
</dbReference>
<keyword evidence="3" id="KW-0687">Ribonucleoprotein</keyword>